<dbReference type="Proteomes" id="UP000887565">
    <property type="component" value="Unplaced"/>
</dbReference>
<reference evidence="2" key="1">
    <citation type="submission" date="2022-11" db="UniProtKB">
        <authorList>
            <consortium name="WormBaseParasite"/>
        </authorList>
    </citation>
    <scope>IDENTIFICATION</scope>
</reference>
<sequence>MIFSVVTVLITNAWFSEDEDFVRSIYSILQILSEFCEIVEYLTFFEGNRVLKAKLNKLLFAVKAIKPKKIVPAFHMIYGSPKESFFDQDRKTFCHWVIEYCCLTLYITFFVDETRDNLTRGQWLDKHFNFCRASQKMGDTVVNMIWWSDEPERRNSGFCNKMHYGARIFYSFN</sequence>
<protein>
    <submittedName>
        <fullName evidence="2">Uncharacterized protein</fullName>
    </submittedName>
</protein>
<proteinExistence type="predicted"/>
<accession>A0A915J4D6</accession>
<organism evidence="1 2">
    <name type="scientific">Romanomermis culicivorax</name>
    <name type="common">Nematode worm</name>
    <dbReference type="NCBI Taxonomy" id="13658"/>
    <lineage>
        <taxon>Eukaryota</taxon>
        <taxon>Metazoa</taxon>
        <taxon>Ecdysozoa</taxon>
        <taxon>Nematoda</taxon>
        <taxon>Enoplea</taxon>
        <taxon>Dorylaimia</taxon>
        <taxon>Mermithida</taxon>
        <taxon>Mermithoidea</taxon>
        <taxon>Mermithidae</taxon>
        <taxon>Romanomermis</taxon>
    </lineage>
</organism>
<name>A0A915J4D6_ROMCU</name>
<evidence type="ECO:0000313" key="2">
    <source>
        <dbReference type="WBParaSite" id="nRc.2.0.1.t20577-RA"/>
    </source>
</evidence>
<dbReference type="WBParaSite" id="nRc.2.0.1.t20577-RA">
    <property type="protein sequence ID" value="nRc.2.0.1.t20577-RA"/>
    <property type="gene ID" value="nRc.2.0.1.g20577"/>
</dbReference>
<evidence type="ECO:0000313" key="1">
    <source>
        <dbReference type="Proteomes" id="UP000887565"/>
    </source>
</evidence>
<keyword evidence="1" id="KW-1185">Reference proteome</keyword>
<dbReference type="AlphaFoldDB" id="A0A915J4D6"/>